<dbReference type="GO" id="GO:0006417">
    <property type="term" value="P:regulation of translation"/>
    <property type="evidence" value="ECO:0007669"/>
    <property type="project" value="UniProtKB-KW"/>
</dbReference>
<evidence type="ECO:0000256" key="12">
    <source>
        <dbReference type="ARBA" id="ARBA00023242"/>
    </source>
</evidence>
<evidence type="ECO:0000259" key="14">
    <source>
        <dbReference type="Pfam" id="PF09405"/>
    </source>
</evidence>
<feature type="compositionally biased region" description="Basic and acidic residues" evidence="13">
    <location>
        <begin position="47"/>
        <end position="62"/>
    </location>
</feature>
<proteinExistence type="inferred from homology"/>
<comment type="similarity">
    <text evidence="3">Belongs to the CASC3 family.</text>
</comment>
<evidence type="ECO:0000256" key="2">
    <source>
        <dbReference type="ARBA" id="ARBA00004496"/>
    </source>
</evidence>
<feature type="compositionally biased region" description="Basic and acidic residues" evidence="13">
    <location>
        <begin position="1"/>
        <end position="35"/>
    </location>
</feature>
<evidence type="ECO:0000256" key="5">
    <source>
        <dbReference type="ARBA" id="ARBA00022490"/>
    </source>
</evidence>
<dbReference type="GO" id="GO:0005737">
    <property type="term" value="C:cytoplasm"/>
    <property type="evidence" value="ECO:0007669"/>
    <property type="project" value="UniProtKB-SubCell"/>
</dbReference>
<keyword evidence="11" id="KW-0508">mRNA splicing</keyword>
<evidence type="ECO:0000256" key="10">
    <source>
        <dbReference type="ARBA" id="ARBA00023161"/>
    </source>
</evidence>
<reference evidence="15" key="1">
    <citation type="submission" date="2015-07" db="EMBL/GenBank/DDBJ databases">
        <title>Transcriptome Assembly of Anthurium amnicola.</title>
        <authorList>
            <person name="Suzuki J."/>
        </authorList>
    </citation>
    <scope>NUCLEOTIDE SEQUENCE</scope>
</reference>
<feature type="compositionally biased region" description="Polar residues" evidence="13">
    <location>
        <begin position="102"/>
        <end position="112"/>
    </location>
</feature>
<comment type="subcellular location">
    <subcellularLocation>
        <location evidence="2">Cytoplasm</location>
    </subcellularLocation>
    <subcellularLocation>
        <location evidence="1">Nucleus</location>
    </subcellularLocation>
</comment>
<keyword evidence="12" id="KW-0539">Nucleus</keyword>
<keyword evidence="4" id="KW-0813">Transport</keyword>
<evidence type="ECO:0000256" key="9">
    <source>
        <dbReference type="ARBA" id="ARBA00022884"/>
    </source>
</evidence>
<gene>
    <name evidence="15" type="ORF">g.31441</name>
</gene>
<evidence type="ECO:0000313" key="15">
    <source>
        <dbReference type="EMBL" id="JAT57603.1"/>
    </source>
</evidence>
<evidence type="ECO:0000256" key="6">
    <source>
        <dbReference type="ARBA" id="ARBA00022664"/>
    </source>
</evidence>
<feature type="compositionally biased region" description="Basic and acidic residues" evidence="13">
    <location>
        <begin position="296"/>
        <end position="307"/>
    </location>
</feature>
<evidence type="ECO:0000256" key="1">
    <source>
        <dbReference type="ARBA" id="ARBA00004123"/>
    </source>
</evidence>
<feature type="compositionally biased region" description="Polar residues" evidence="13">
    <location>
        <begin position="36"/>
        <end position="46"/>
    </location>
</feature>
<dbReference type="GO" id="GO:0035145">
    <property type="term" value="C:exon-exon junction complex"/>
    <property type="evidence" value="ECO:0007669"/>
    <property type="project" value="InterPro"/>
</dbReference>
<evidence type="ECO:0000256" key="11">
    <source>
        <dbReference type="ARBA" id="ARBA00023187"/>
    </source>
</evidence>
<keyword evidence="10" id="KW-0866">Nonsense-mediated mRNA decay</keyword>
<feature type="compositionally biased region" description="Basic and acidic residues" evidence="13">
    <location>
        <begin position="140"/>
        <end position="195"/>
    </location>
</feature>
<evidence type="ECO:0000256" key="3">
    <source>
        <dbReference type="ARBA" id="ARBA00009548"/>
    </source>
</evidence>
<dbReference type="Pfam" id="PF09405">
    <property type="entry name" value="Btz"/>
    <property type="match status" value="1"/>
</dbReference>
<feature type="compositionally biased region" description="Basic and acidic residues" evidence="13">
    <location>
        <begin position="75"/>
        <end position="101"/>
    </location>
</feature>
<accession>A0A1D1YSG8</accession>
<keyword evidence="5" id="KW-0963">Cytoplasm</keyword>
<protein>
    <recommendedName>
        <fullName evidence="14">Btz domain-containing protein</fullName>
    </recommendedName>
</protein>
<dbReference type="GO" id="GO:0006397">
    <property type="term" value="P:mRNA processing"/>
    <property type="evidence" value="ECO:0007669"/>
    <property type="project" value="UniProtKB-KW"/>
</dbReference>
<keyword evidence="6" id="KW-0507">mRNA processing</keyword>
<dbReference type="AlphaFoldDB" id="A0A1D1YSG8"/>
<dbReference type="InterPro" id="IPR018545">
    <property type="entry name" value="Btz_dom"/>
</dbReference>
<feature type="domain" description="Btz" evidence="14">
    <location>
        <begin position="82"/>
        <end position="211"/>
    </location>
</feature>
<feature type="region of interest" description="Disordered" evidence="13">
    <location>
        <begin position="1"/>
        <end position="316"/>
    </location>
</feature>
<keyword evidence="8" id="KW-0810">Translation regulation</keyword>
<evidence type="ECO:0000256" key="13">
    <source>
        <dbReference type="SAM" id="MobiDB-lite"/>
    </source>
</evidence>
<keyword evidence="9" id="KW-0694">RNA-binding</keyword>
<dbReference type="EMBL" id="GDJX01010333">
    <property type="protein sequence ID" value="JAT57603.1"/>
    <property type="molecule type" value="Transcribed_RNA"/>
</dbReference>
<organism evidence="15">
    <name type="scientific">Anthurium amnicola</name>
    <dbReference type="NCBI Taxonomy" id="1678845"/>
    <lineage>
        <taxon>Eukaryota</taxon>
        <taxon>Viridiplantae</taxon>
        <taxon>Streptophyta</taxon>
        <taxon>Embryophyta</taxon>
        <taxon>Tracheophyta</taxon>
        <taxon>Spermatophyta</taxon>
        <taxon>Magnoliopsida</taxon>
        <taxon>Liliopsida</taxon>
        <taxon>Araceae</taxon>
        <taxon>Pothoideae</taxon>
        <taxon>Potheae</taxon>
        <taxon>Anthurium</taxon>
    </lineage>
</organism>
<dbReference type="GO" id="GO:0003729">
    <property type="term" value="F:mRNA binding"/>
    <property type="evidence" value="ECO:0007669"/>
    <property type="project" value="InterPro"/>
</dbReference>
<dbReference type="GO" id="GO:0008380">
    <property type="term" value="P:RNA splicing"/>
    <property type="evidence" value="ECO:0007669"/>
    <property type="project" value="UniProtKB-KW"/>
</dbReference>
<dbReference type="PANTHER" id="PTHR36364">
    <property type="entry name" value="OS03G0203000 PROTEIN"/>
    <property type="match status" value="1"/>
</dbReference>
<name>A0A1D1YSG8_9ARAE</name>
<feature type="compositionally biased region" description="Basic and acidic residues" evidence="13">
    <location>
        <begin position="222"/>
        <end position="289"/>
    </location>
</feature>
<keyword evidence="7" id="KW-0509">mRNA transport</keyword>
<evidence type="ECO:0000256" key="8">
    <source>
        <dbReference type="ARBA" id="ARBA00022845"/>
    </source>
</evidence>
<dbReference type="PANTHER" id="PTHR36364:SF1">
    <property type="entry name" value="OS03G0203000 PROTEIN"/>
    <property type="match status" value="1"/>
</dbReference>
<evidence type="ECO:0000256" key="4">
    <source>
        <dbReference type="ARBA" id="ARBA00022448"/>
    </source>
</evidence>
<dbReference type="GO" id="GO:0051028">
    <property type="term" value="P:mRNA transport"/>
    <property type="evidence" value="ECO:0007669"/>
    <property type="project" value="UniProtKB-KW"/>
</dbReference>
<sequence length="351" mass="40164">MSRREGRDSHGKRLHSRFDREPSPKRSRGDGKPTTERTYSSSNNLEINEHNGSDQKHSRRLQDALPPKVNPAPESKARSDFVNNELEKKAEALNDSSKHSSDPTNVPRSRSYFQHDDRGSAGQGGRSFGRRATENNVSRIGDDPKEQSSDQAKDKSAAEDLQKKEDKVSDMQRKDKNETWQDGSVWRHDKYHELEVDAPPARRRPAFRENKFSREGPAPSAKEAETVKPSRHEPPGYGSARREERGGYPRGLERTEKTFTLADDRIGREDRAPRWGEMRRASYQSRERIGFGSNSRGRDRYNGRYGERNQQPFGGLQVDKWKHDLFDEANRSPTPKNEEDEIAKVEALLAL</sequence>
<evidence type="ECO:0000256" key="7">
    <source>
        <dbReference type="ARBA" id="ARBA00022816"/>
    </source>
</evidence>
<dbReference type="GO" id="GO:0000184">
    <property type="term" value="P:nuclear-transcribed mRNA catabolic process, nonsense-mediated decay"/>
    <property type="evidence" value="ECO:0007669"/>
    <property type="project" value="UniProtKB-KW"/>
</dbReference>